<feature type="transmembrane region" description="Helical" evidence="1">
    <location>
        <begin position="21"/>
        <end position="39"/>
    </location>
</feature>
<feature type="transmembrane region" description="Helical" evidence="1">
    <location>
        <begin position="184"/>
        <end position="207"/>
    </location>
</feature>
<sequence>MKVALYREYLLLKGDRKLKDILIYFLVYFGMVLALLSFIKSSGSIAFIFAFMTGILSNIYNIDDKNGTLAVLRTMPIKSYKYVIARYITIIIAYLIIIFLFIFAHKIATVFFGINMLNDFYKSINIVMIAIFILTMFHVPGYFAFGAKGMAILLYLFLVTTIVIGLVLGLYFGFLSKLEYTNNYFVFAIILCLVSALLSILVSNTIVKNKDL</sequence>
<keyword evidence="3" id="KW-1185">Reference proteome</keyword>
<dbReference type="Proteomes" id="UP001549162">
    <property type="component" value="Unassembled WGS sequence"/>
</dbReference>
<feature type="transmembrane region" description="Helical" evidence="1">
    <location>
        <begin position="124"/>
        <end position="145"/>
    </location>
</feature>
<keyword evidence="1" id="KW-0472">Membrane</keyword>
<evidence type="ECO:0000313" key="3">
    <source>
        <dbReference type="Proteomes" id="UP001549162"/>
    </source>
</evidence>
<organism evidence="2 3">
    <name type="scientific">Peptoniphilus olsenii</name>
    <dbReference type="NCBI Taxonomy" id="411570"/>
    <lineage>
        <taxon>Bacteria</taxon>
        <taxon>Bacillati</taxon>
        <taxon>Bacillota</taxon>
        <taxon>Tissierellia</taxon>
        <taxon>Tissierellales</taxon>
        <taxon>Peptoniphilaceae</taxon>
        <taxon>Peptoniphilus</taxon>
    </lineage>
</organism>
<feature type="transmembrane region" description="Helical" evidence="1">
    <location>
        <begin position="83"/>
        <end position="104"/>
    </location>
</feature>
<dbReference type="InterPro" id="IPR025699">
    <property type="entry name" value="ABC2_memb-like"/>
</dbReference>
<gene>
    <name evidence="2" type="ORF">ABID14_001977</name>
</gene>
<feature type="transmembrane region" description="Helical" evidence="1">
    <location>
        <begin position="152"/>
        <end position="172"/>
    </location>
</feature>
<evidence type="ECO:0008006" key="4">
    <source>
        <dbReference type="Google" id="ProtNLM"/>
    </source>
</evidence>
<evidence type="ECO:0000256" key="1">
    <source>
        <dbReference type="SAM" id="Phobius"/>
    </source>
</evidence>
<protein>
    <recommendedName>
        <fullName evidence="4">ABC-2 transporter permease</fullName>
    </recommendedName>
</protein>
<dbReference type="EMBL" id="JBEPMA010000022">
    <property type="protein sequence ID" value="MET3618338.1"/>
    <property type="molecule type" value="Genomic_DNA"/>
</dbReference>
<name>A0ABV2JC37_9FIRM</name>
<dbReference type="Pfam" id="PF13346">
    <property type="entry name" value="ABC2_membrane_5"/>
    <property type="match status" value="1"/>
</dbReference>
<reference evidence="2 3" key="1">
    <citation type="submission" date="2024-06" db="EMBL/GenBank/DDBJ databases">
        <title>Genomic Encyclopedia of Type Strains, Phase IV (KMG-IV): sequencing the most valuable type-strain genomes for metagenomic binning, comparative biology and taxonomic classification.</title>
        <authorList>
            <person name="Goeker M."/>
        </authorList>
    </citation>
    <scope>NUCLEOTIDE SEQUENCE [LARGE SCALE GENOMIC DNA]</scope>
    <source>
        <strain evidence="2 3">DSM 21460</strain>
    </source>
</reference>
<proteinExistence type="predicted"/>
<comment type="caution">
    <text evidence="2">The sequence shown here is derived from an EMBL/GenBank/DDBJ whole genome shotgun (WGS) entry which is preliminary data.</text>
</comment>
<feature type="transmembrane region" description="Helical" evidence="1">
    <location>
        <begin position="45"/>
        <end position="62"/>
    </location>
</feature>
<keyword evidence="1" id="KW-1133">Transmembrane helix</keyword>
<keyword evidence="1" id="KW-0812">Transmembrane</keyword>
<evidence type="ECO:0000313" key="2">
    <source>
        <dbReference type="EMBL" id="MET3618338.1"/>
    </source>
</evidence>
<accession>A0ABV2JC37</accession>
<dbReference type="RefSeq" id="WP_354369522.1">
    <property type="nucleotide sequence ID" value="NZ_JBEPMA010000022.1"/>
</dbReference>